<name>A0A4V4H377_MUSBA</name>
<feature type="region of interest" description="Disordered" evidence="5">
    <location>
        <begin position="269"/>
        <end position="293"/>
    </location>
</feature>
<accession>A0A4V4H377</accession>
<feature type="domain" description="Tify" evidence="6">
    <location>
        <begin position="114"/>
        <end position="149"/>
    </location>
</feature>
<reference evidence="7 8" key="1">
    <citation type="journal article" date="2019" name="Nat. Plants">
        <title>Genome sequencing of Musa balbisiana reveals subgenome evolution and function divergence in polyploid bananas.</title>
        <authorList>
            <person name="Yao X."/>
        </authorList>
    </citation>
    <scope>NUCLEOTIDE SEQUENCE [LARGE SCALE GENOMIC DNA]</scope>
    <source>
        <strain evidence="8">cv. DH-PKW</strain>
        <tissue evidence="7">Leaves</tissue>
    </source>
</reference>
<dbReference type="PROSITE" id="PS51320">
    <property type="entry name" value="TIFY"/>
    <property type="match status" value="1"/>
</dbReference>
<dbReference type="SMART" id="SM00979">
    <property type="entry name" value="TIFY"/>
    <property type="match status" value="1"/>
</dbReference>
<feature type="compositionally biased region" description="Basic and acidic residues" evidence="5">
    <location>
        <begin position="272"/>
        <end position="293"/>
    </location>
</feature>
<dbReference type="Proteomes" id="UP000317650">
    <property type="component" value="Chromosome 9"/>
</dbReference>
<evidence type="ECO:0000256" key="4">
    <source>
        <dbReference type="RuleBase" id="RU369065"/>
    </source>
</evidence>
<dbReference type="EMBL" id="PYDT01000010">
    <property type="protein sequence ID" value="THU47206.1"/>
    <property type="molecule type" value="Genomic_DNA"/>
</dbReference>
<keyword evidence="4" id="KW-0539">Nucleus</keyword>
<comment type="caution">
    <text evidence="7">The sequence shown here is derived from an EMBL/GenBank/DDBJ whole genome shotgun (WGS) entry which is preliminary data.</text>
</comment>
<dbReference type="PANTHER" id="PTHR33077:SF140">
    <property type="entry name" value="PROTEIN TIFY 10B"/>
    <property type="match status" value="1"/>
</dbReference>
<comment type="function">
    <text evidence="4">Repressor of jasmonate responses.</text>
</comment>
<dbReference type="Pfam" id="PF09425">
    <property type="entry name" value="Jas_motif"/>
    <property type="match status" value="1"/>
</dbReference>
<evidence type="ECO:0000256" key="5">
    <source>
        <dbReference type="SAM" id="MobiDB-lite"/>
    </source>
</evidence>
<dbReference type="GO" id="GO:0005634">
    <property type="term" value="C:nucleus"/>
    <property type="evidence" value="ECO:0007669"/>
    <property type="project" value="UniProtKB-SubCell"/>
</dbReference>
<dbReference type="Pfam" id="PF06200">
    <property type="entry name" value="tify"/>
    <property type="match status" value="1"/>
</dbReference>
<dbReference type="GO" id="GO:0009611">
    <property type="term" value="P:response to wounding"/>
    <property type="evidence" value="ECO:0007669"/>
    <property type="project" value="UniProtKB-UniRule"/>
</dbReference>
<protein>
    <recommendedName>
        <fullName evidence="4">Protein TIFY</fullName>
    </recommendedName>
    <alternativeName>
        <fullName evidence="4">Jasmonate ZIM domain-containing protein</fullName>
    </alternativeName>
</protein>
<feature type="compositionally biased region" description="Polar residues" evidence="5">
    <location>
        <begin position="189"/>
        <end position="198"/>
    </location>
</feature>
<organism evidence="7 8">
    <name type="scientific">Musa balbisiana</name>
    <name type="common">Banana</name>
    <dbReference type="NCBI Taxonomy" id="52838"/>
    <lineage>
        <taxon>Eukaryota</taxon>
        <taxon>Viridiplantae</taxon>
        <taxon>Streptophyta</taxon>
        <taxon>Embryophyta</taxon>
        <taxon>Tracheophyta</taxon>
        <taxon>Spermatophyta</taxon>
        <taxon>Magnoliopsida</taxon>
        <taxon>Liliopsida</taxon>
        <taxon>Zingiberales</taxon>
        <taxon>Musaceae</taxon>
        <taxon>Musa</taxon>
    </lineage>
</organism>
<feature type="region of interest" description="Disordered" evidence="5">
    <location>
        <begin position="49"/>
        <end position="113"/>
    </location>
</feature>
<evidence type="ECO:0000313" key="7">
    <source>
        <dbReference type="EMBL" id="THU47206.1"/>
    </source>
</evidence>
<sequence length="293" mass="31670">MADQKIGNNKGEKSNFSLTCRLLSQYLKEKNGFGGLGLEMAAAKPLLDQQAKGKSRAPTTMSLLPGADVSGDDQTQNNADKNPLKSMDLFPQNSGFDSGLLPKEESGKTPEIKRPTEKGQLTIFYGGKVLVFDDFPAEKAKDLMRMASKENISSQNFSFSNPHPAAAGADCPPKPDPISPADSLAKATASGNPSSVDNLLPNSLRLAMLTAASGWTADMPIARKNSLHRFLEKRKDRINTKAPYQVHGSSAATNEAKPESSQSWLNLGRHVPQAEHSSESSKQHMYRCEGKLV</sequence>
<evidence type="ECO:0000313" key="8">
    <source>
        <dbReference type="Proteomes" id="UP000317650"/>
    </source>
</evidence>
<comment type="subcellular location">
    <subcellularLocation>
        <location evidence="4">Nucleus</location>
    </subcellularLocation>
</comment>
<dbReference type="InterPro" id="IPR018467">
    <property type="entry name" value="CCT_CS"/>
</dbReference>
<comment type="similarity">
    <text evidence="1 4">Belongs to the TIFY/JAZ family.</text>
</comment>
<dbReference type="InterPro" id="IPR010399">
    <property type="entry name" value="Tify_dom"/>
</dbReference>
<proteinExistence type="inferred from homology"/>
<feature type="region of interest" description="Disordered" evidence="5">
    <location>
        <begin position="154"/>
        <end position="198"/>
    </location>
</feature>
<evidence type="ECO:0000256" key="1">
    <source>
        <dbReference type="ARBA" id="ARBA00008614"/>
    </source>
</evidence>
<dbReference type="GO" id="GO:2000022">
    <property type="term" value="P:regulation of jasmonic acid mediated signaling pathway"/>
    <property type="evidence" value="ECO:0007669"/>
    <property type="project" value="UniProtKB-UniRule"/>
</dbReference>
<keyword evidence="2 4" id="KW-1184">Jasmonic acid signaling pathway</keyword>
<evidence type="ECO:0000259" key="6">
    <source>
        <dbReference type="PROSITE" id="PS51320"/>
    </source>
</evidence>
<dbReference type="STRING" id="52838.A0A4V4H377"/>
<evidence type="ECO:0000256" key="3">
    <source>
        <dbReference type="ARBA" id="ARBA00022843"/>
    </source>
</evidence>
<dbReference type="GO" id="GO:0031347">
    <property type="term" value="P:regulation of defense response"/>
    <property type="evidence" value="ECO:0007669"/>
    <property type="project" value="UniProtKB-UniRule"/>
</dbReference>
<evidence type="ECO:0000256" key="2">
    <source>
        <dbReference type="ARBA" id="ARBA00022819"/>
    </source>
</evidence>
<dbReference type="InterPro" id="IPR040390">
    <property type="entry name" value="TIFY/JAZ"/>
</dbReference>
<feature type="compositionally biased region" description="Basic and acidic residues" evidence="5">
    <location>
        <begin position="102"/>
        <end position="113"/>
    </location>
</feature>
<comment type="domain">
    <text evidence="4">The jas domain is required for interaction with COI1.</text>
</comment>
<keyword evidence="3" id="KW-0832">Ubl conjugation</keyword>
<keyword evidence="8" id="KW-1185">Reference proteome</keyword>
<dbReference type="PANTHER" id="PTHR33077">
    <property type="entry name" value="PROTEIN TIFY 4A-RELATED-RELATED"/>
    <property type="match status" value="1"/>
</dbReference>
<gene>
    <name evidence="7" type="ORF">C4D60_Mb09t13080</name>
</gene>
<dbReference type="AlphaFoldDB" id="A0A4V4H377"/>